<dbReference type="Proteomes" id="UP001162164">
    <property type="component" value="Unassembled WGS sequence"/>
</dbReference>
<dbReference type="EMBL" id="JAPWTJ010000944">
    <property type="protein sequence ID" value="KAJ8974727.1"/>
    <property type="molecule type" value="Genomic_DNA"/>
</dbReference>
<evidence type="ECO:0000313" key="2">
    <source>
        <dbReference type="Proteomes" id="UP001162164"/>
    </source>
</evidence>
<proteinExistence type="predicted"/>
<comment type="caution">
    <text evidence="1">The sequence shown here is derived from an EMBL/GenBank/DDBJ whole genome shotgun (WGS) entry which is preliminary data.</text>
</comment>
<protein>
    <submittedName>
        <fullName evidence="1">Uncharacterized protein</fullName>
    </submittedName>
</protein>
<reference evidence="1" key="1">
    <citation type="journal article" date="2023" name="Insect Mol. Biol.">
        <title>Genome sequencing provides insights into the evolution of gene families encoding plant cell wall-degrading enzymes in longhorned beetles.</title>
        <authorList>
            <person name="Shin N.R."/>
            <person name="Okamura Y."/>
            <person name="Kirsch R."/>
            <person name="Pauchet Y."/>
        </authorList>
    </citation>
    <scope>NUCLEOTIDE SEQUENCE</scope>
    <source>
        <strain evidence="1">MMC_N1</strain>
    </source>
</reference>
<keyword evidence="2" id="KW-1185">Reference proteome</keyword>
<gene>
    <name evidence="1" type="ORF">NQ317_000393</name>
</gene>
<accession>A0ABQ9J9W5</accession>
<organism evidence="1 2">
    <name type="scientific">Molorchus minor</name>
    <dbReference type="NCBI Taxonomy" id="1323400"/>
    <lineage>
        <taxon>Eukaryota</taxon>
        <taxon>Metazoa</taxon>
        <taxon>Ecdysozoa</taxon>
        <taxon>Arthropoda</taxon>
        <taxon>Hexapoda</taxon>
        <taxon>Insecta</taxon>
        <taxon>Pterygota</taxon>
        <taxon>Neoptera</taxon>
        <taxon>Endopterygota</taxon>
        <taxon>Coleoptera</taxon>
        <taxon>Polyphaga</taxon>
        <taxon>Cucujiformia</taxon>
        <taxon>Chrysomeloidea</taxon>
        <taxon>Cerambycidae</taxon>
        <taxon>Lamiinae</taxon>
        <taxon>Monochamini</taxon>
        <taxon>Molorchus</taxon>
    </lineage>
</organism>
<sequence>MSCLVETLDNSSYRKNRKKNTKLVLYDGGLIGSQRLITGELGEWVEFERGAETQGYQIKESSSLLPGRCHRQVRCPKALSLCWELFEWHRFVLVSGSHPVSGSEVREAIEKYPKLRFYELSLIHGLIVTETKKIFGLHS</sequence>
<name>A0ABQ9J9W5_9CUCU</name>
<evidence type="ECO:0000313" key="1">
    <source>
        <dbReference type="EMBL" id="KAJ8974727.1"/>
    </source>
</evidence>